<evidence type="ECO:0000313" key="3">
    <source>
        <dbReference type="Proteomes" id="UP001066276"/>
    </source>
</evidence>
<organism evidence="2 3">
    <name type="scientific">Pleurodeles waltl</name>
    <name type="common">Iberian ribbed newt</name>
    <dbReference type="NCBI Taxonomy" id="8319"/>
    <lineage>
        <taxon>Eukaryota</taxon>
        <taxon>Metazoa</taxon>
        <taxon>Chordata</taxon>
        <taxon>Craniata</taxon>
        <taxon>Vertebrata</taxon>
        <taxon>Euteleostomi</taxon>
        <taxon>Amphibia</taxon>
        <taxon>Batrachia</taxon>
        <taxon>Caudata</taxon>
        <taxon>Salamandroidea</taxon>
        <taxon>Salamandridae</taxon>
        <taxon>Pleurodelinae</taxon>
        <taxon>Pleurodeles</taxon>
    </lineage>
</organism>
<dbReference type="EMBL" id="JANPWB010000010">
    <property type="protein sequence ID" value="KAJ1143509.1"/>
    <property type="molecule type" value="Genomic_DNA"/>
</dbReference>
<feature type="region of interest" description="Disordered" evidence="1">
    <location>
        <begin position="1"/>
        <end position="32"/>
    </location>
</feature>
<sequence length="143" mass="15496">MSFSRPRGPGPLTPTGPSQEPRSPDSYRWGSHQSLKPLRWNDSRSFASWDPGSMVLLLRYEELQLRSSAPLTTLHLRSRSGSPHHPSPRLTSGALGLAGAAPTHRPDSPQGPDKQPGHVTALSNGLCMHLSRRWPRGGAPLSG</sequence>
<evidence type="ECO:0000256" key="1">
    <source>
        <dbReference type="SAM" id="MobiDB-lite"/>
    </source>
</evidence>
<evidence type="ECO:0000313" key="2">
    <source>
        <dbReference type="EMBL" id="KAJ1143509.1"/>
    </source>
</evidence>
<dbReference type="Proteomes" id="UP001066276">
    <property type="component" value="Chromosome 6"/>
</dbReference>
<reference evidence="2" key="1">
    <citation type="journal article" date="2022" name="bioRxiv">
        <title>Sequencing and chromosome-scale assembly of the giantPleurodeles waltlgenome.</title>
        <authorList>
            <person name="Brown T."/>
            <person name="Elewa A."/>
            <person name="Iarovenko S."/>
            <person name="Subramanian E."/>
            <person name="Araus A.J."/>
            <person name="Petzold A."/>
            <person name="Susuki M."/>
            <person name="Suzuki K.-i.T."/>
            <person name="Hayashi T."/>
            <person name="Toyoda A."/>
            <person name="Oliveira C."/>
            <person name="Osipova E."/>
            <person name="Leigh N.D."/>
            <person name="Simon A."/>
            <person name="Yun M.H."/>
        </authorList>
    </citation>
    <scope>NUCLEOTIDE SEQUENCE</scope>
    <source>
        <strain evidence="2">20211129_DDA</strain>
        <tissue evidence="2">Liver</tissue>
    </source>
</reference>
<protein>
    <submittedName>
        <fullName evidence="2">Uncharacterized protein</fullName>
    </submittedName>
</protein>
<accession>A0AAV7QWU2</accession>
<keyword evidence="3" id="KW-1185">Reference proteome</keyword>
<feature type="compositionally biased region" description="Low complexity" evidence="1">
    <location>
        <begin position="79"/>
        <end position="101"/>
    </location>
</feature>
<feature type="region of interest" description="Disordered" evidence="1">
    <location>
        <begin position="74"/>
        <end position="124"/>
    </location>
</feature>
<proteinExistence type="predicted"/>
<gene>
    <name evidence="2" type="ORF">NDU88_009817</name>
</gene>
<dbReference type="AlphaFoldDB" id="A0AAV7QWU2"/>
<name>A0AAV7QWU2_PLEWA</name>
<comment type="caution">
    <text evidence="2">The sequence shown here is derived from an EMBL/GenBank/DDBJ whole genome shotgun (WGS) entry which is preliminary data.</text>
</comment>